<evidence type="ECO:0000256" key="12">
    <source>
        <dbReference type="ARBA" id="ARBA00022967"/>
    </source>
</evidence>
<keyword evidence="6 20" id="KW-0813">Transport</keyword>
<evidence type="ECO:0000259" key="22">
    <source>
        <dbReference type="PROSITE" id="PS50855"/>
    </source>
</evidence>
<dbReference type="PANTHER" id="PTHR10422">
    <property type="entry name" value="CYTOCHROME C OXIDASE SUBUNIT 1"/>
    <property type="match status" value="1"/>
</dbReference>
<evidence type="ECO:0000256" key="20">
    <source>
        <dbReference type="RuleBase" id="RU000370"/>
    </source>
</evidence>
<feature type="binding site" evidence="19">
    <location>
        <position position="322"/>
    </location>
    <ligand>
        <name>Cu cation</name>
        <dbReference type="ChEBI" id="CHEBI:23378"/>
        <label>B</label>
    </ligand>
</feature>
<dbReference type="EMBL" id="WTVA01000004">
    <property type="protein sequence ID" value="MZR22779.1"/>
    <property type="molecule type" value="Genomic_DNA"/>
</dbReference>
<dbReference type="GO" id="GO:0046872">
    <property type="term" value="F:metal ion binding"/>
    <property type="evidence" value="ECO:0007669"/>
    <property type="project" value="UniProtKB-KW"/>
</dbReference>
<dbReference type="PANTHER" id="PTHR10422:SF29">
    <property type="entry name" value="CYTOCHROME C OXIDASE SUBUNIT 1 HOMOLOG, BACTEROID"/>
    <property type="match status" value="1"/>
</dbReference>
<dbReference type="CDD" id="cd01661">
    <property type="entry name" value="cbb3_Oxidase_I"/>
    <property type="match status" value="1"/>
</dbReference>
<comment type="similarity">
    <text evidence="4 20">Belongs to the heme-copper respiratory oxidase family.</text>
</comment>
<dbReference type="GO" id="GO:0006119">
    <property type="term" value="P:oxidative phosphorylation"/>
    <property type="evidence" value="ECO:0007669"/>
    <property type="project" value="UniProtKB-UniPathway"/>
</dbReference>
<dbReference type="InterPro" id="IPR023615">
    <property type="entry name" value="Cyt_c_Oxase_su1_BS"/>
</dbReference>
<evidence type="ECO:0000313" key="24">
    <source>
        <dbReference type="Proteomes" id="UP000445696"/>
    </source>
</evidence>
<keyword evidence="12" id="KW-1278">Translocase</keyword>
<feature type="transmembrane region" description="Helical" evidence="21">
    <location>
        <begin position="338"/>
        <end position="361"/>
    </location>
</feature>
<proteinExistence type="inferred from homology"/>
<evidence type="ECO:0000256" key="14">
    <source>
        <dbReference type="ARBA" id="ARBA00022989"/>
    </source>
</evidence>
<dbReference type="EC" id="7.1.1.9" evidence="5"/>
<accession>A0A845MG33</accession>
<evidence type="ECO:0000256" key="13">
    <source>
        <dbReference type="ARBA" id="ARBA00022982"/>
    </source>
</evidence>
<feature type="transmembrane region" description="Helical" evidence="21">
    <location>
        <begin position="414"/>
        <end position="434"/>
    </location>
</feature>
<keyword evidence="17 21" id="KW-0472">Membrane</keyword>
<comment type="pathway">
    <text evidence="3">Energy metabolism; oxidative phosphorylation.</text>
</comment>
<keyword evidence="15 19" id="KW-0408">Iron</keyword>
<feature type="transmembrane region" description="Helical" evidence="21">
    <location>
        <begin position="190"/>
        <end position="212"/>
    </location>
</feature>
<keyword evidence="8 19" id="KW-0349">Heme</keyword>
<evidence type="ECO:0000256" key="18">
    <source>
        <dbReference type="ARBA" id="ARBA00047816"/>
    </source>
</evidence>
<feature type="transmembrane region" description="Helical" evidence="21">
    <location>
        <begin position="155"/>
        <end position="178"/>
    </location>
</feature>
<keyword evidence="13 20" id="KW-0249">Electron transport</keyword>
<dbReference type="PROSITE" id="PS50855">
    <property type="entry name" value="COX1"/>
    <property type="match status" value="1"/>
</dbReference>
<dbReference type="GO" id="GO:0016491">
    <property type="term" value="F:oxidoreductase activity"/>
    <property type="evidence" value="ECO:0007669"/>
    <property type="project" value="UniProtKB-KW"/>
</dbReference>
<evidence type="ECO:0000256" key="16">
    <source>
        <dbReference type="ARBA" id="ARBA00023008"/>
    </source>
</evidence>
<feature type="transmembrane region" description="Helical" evidence="21">
    <location>
        <begin position="224"/>
        <end position="248"/>
    </location>
</feature>
<feature type="binding site" description="axial binding residue" evidence="19">
    <location>
        <position position="409"/>
    </location>
    <ligand>
        <name>heme b</name>
        <dbReference type="ChEBI" id="CHEBI:60344"/>
        <label>2; high-spin</label>
    </ligand>
    <ligandPart>
        <name>Fe</name>
        <dbReference type="ChEBI" id="CHEBI:18248"/>
    </ligandPart>
</feature>
<protein>
    <recommendedName>
        <fullName evidence="5">cytochrome-c oxidase</fullName>
        <ecNumber evidence="5">7.1.1.9</ecNumber>
    </recommendedName>
</protein>
<dbReference type="RefSeq" id="WP_161339241.1">
    <property type="nucleotide sequence ID" value="NZ_JBHSDG010000004.1"/>
</dbReference>
<keyword evidence="23" id="KW-0560">Oxidoreductase</keyword>
<evidence type="ECO:0000256" key="15">
    <source>
        <dbReference type="ARBA" id="ARBA00023004"/>
    </source>
</evidence>
<dbReference type="GO" id="GO:0005886">
    <property type="term" value="C:plasma membrane"/>
    <property type="evidence" value="ECO:0007669"/>
    <property type="project" value="UniProtKB-SubCell"/>
</dbReference>
<feature type="transmembrane region" description="Helical" evidence="21">
    <location>
        <begin position="373"/>
        <end position="394"/>
    </location>
</feature>
<feature type="transmembrane region" description="Helical" evidence="21">
    <location>
        <begin position="80"/>
        <end position="101"/>
    </location>
</feature>
<dbReference type="GO" id="GO:0004129">
    <property type="term" value="F:cytochrome-c oxidase activity"/>
    <property type="evidence" value="ECO:0007669"/>
    <property type="project" value="UniProtKB-EC"/>
</dbReference>
<keyword evidence="11 19" id="KW-0479">Metal-binding</keyword>
<evidence type="ECO:0000256" key="4">
    <source>
        <dbReference type="ARBA" id="ARBA00009578"/>
    </source>
</evidence>
<comment type="cofactor">
    <cofactor evidence="19">
        <name>Cu(2+)</name>
        <dbReference type="ChEBI" id="CHEBI:29036"/>
    </cofactor>
    <text evidence="19">Binds 1 copper ion per subunit, denoted as copper B.</text>
</comment>
<evidence type="ECO:0000256" key="5">
    <source>
        <dbReference type="ARBA" id="ARBA00012949"/>
    </source>
</evidence>
<feature type="transmembrane region" description="Helical" evidence="21">
    <location>
        <begin position="36"/>
        <end position="60"/>
    </location>
</feature>
<comment type="cofactor">
    <cofactor evidence="1">
        <name>heme b</name>
        <dbReference type="ChEBI" id="CHEBI:60344"/>
    </cofactor>
</comment>
<dbReference type="GO" id="GO:0015990">
    <property type="term" value="P:electron transport coupled proton transport"/>
    <property type="evidence" value="ECO:0007669"/>
    <property type="project" value="TreeGrafter"/>
</dbReference>
<keyword evidence="9 20" id="KW-0679">Respiratory chain</keyword>
<evidence type="ECO:0000256" key="6">
    <source>
        <dbReference type="ARBA" id="ARBA00022448"/>
    </source>
</evidence>
<evidence type="ECO:0000256" key="8">
    <source>
        <dbReference type="ARBA" id="ARBA00022617"/>
    </source>
</evidence>
<evidence type="ECO:0000256" key="21">
    <source>
        <dbReference type="SAM" id="Phobius"/>
    </source>
</evidence>
<dbReference type="Gene3D" id="1.20.210.10">
    <property type="entry name" value="Cytochrome c oxidase-like, subunit I domain"/>
    <property type="match status" value="1"/>
</dbReference>
<comment type="caution">
    <text evidence="23">The sequence shown here is derived from an EMBL/GenBank/DDBJ whole genome shotgun (WGS) entry which is preliminary data.</text>
</comment>
<feature type="transmembrane region" description="Helical" evidence="21">
    <location>
        <begin position="12"/>
        <end position="30"/>
    </location>
</feature>
<dbReference type="PROSITE" id="PS00077">
    <property type="entry name" value="COX1_CUB"/>
    <property type="match status" value="1"/>
</dbReference>
<feature type="binding site" description="axial binding residue" evidence="19">
    <location>
        <position position="411"/>
    </location>
    <ligand>
        <name>heme b</name>
        <dbReference type="ChEBI" id="CHEBI:60344"/>
        <label>1; low-spin</label>
    </ligand>
    <ligandPart>
        <name>Fe</name>
        <dbReference type="ChEBI" id="CHEBI:18248"/>
    </ligandPart>
</feature>
<keyword evidence="16" id="KW-0186">Copper</keyword>
<dbReference type="InterPro" id="IPR023616">
    <property type="entry name" value="Cyt_c_oxase-like_su1_dom"/>
</dbReference>
<keyword evidence="7" id="KW-1003">Cell membrane</keyword>
<reference evidence="23 24" key="1">
    <citation type="journal article" date="2014" name="Int. J. Syst. Evol. Microbiol.">
        <title>Sneathiella chungangensis sp. nov., isolated from a marine sand, and emended description of the genus Sneathiella.</title>
        <authorList>
            <person name="Siamphan C."/>
            <person name="Kim H."/>
            <person name="Lee J.S."/>
            <person name="Kim W."/>
        </authorList>
    </citation>
    <scope>NUCLEOTIDE SEQUENCE [LARGE SCALE GENOMIC DNA]</scope>
    <source>
        <strain evidence="23 24">KCTC 32476</strain>
    </source>
</reference>
<evidence type="ECO:0000256" key="17">
    <source>
        <dbReference type="ARBA" id="ARBA00023136"/>
    </source>
</evidence>
<dbReference type="GO" id="GO:0020037">
    <property type="term" value="F:heme binding"/>
    <property type="evidence" value="ECO:0007669"/>
    <property type="project" value="InterPro"/>
</dbReference>
<dbReference type="InterPro" id="IPR004677">
    <property type="entry name" value="Cyt_c_oxidase_cbb3_su1"/>
</dbReference>
<evidence type="ECO:0000256" key="10">
    <source>
        <dbReference type="ARBA" id="ARBA00022692"/>
    </source>
</evidence>
<feature type="transmembrane region" description="Helical" evidence="21">
    <location>
        <begin position="301"/>
        <end position="318"/>
    </location>
</feature>
<keyword evidence="24" id="KW-1185">Reference proteome</keyword>
<feature type="binding site" evidence="19">
    <location>
        <position position="271"/>
    </location>
    <ligand>
        <name>Cu cation</name>
        <dbReference type="ChEBI" id="CHEBI:23378"/>
        <label>B</label>
    </ligand>
</feature>
<organism evidence="23 24">
    <name type="scientific">Sneathiella chungangensis</name>
    <dbReference type="NCBI Taxonomy" id="1418234"/>
    <lineage>
        <taxon>Bacteria</taxon>
        <taxon>Pseudomonadati</taxon>
        <taxon>Pseudomonadota</taxon>
        <taxon>Alphaproteobacteria</taxon>
        <taxon>Sneathiellales</taxon>
        <taxon>Sneathiellaceae</taxon>
        <taxon>Sneathiella</taxon>
    </lineage>
</organism>
<evidence type="ECO:0000313" key="23">
    <source>
        <dbReference type="EMBL" id="MZR22779.1"/>
    </source>
</evidence>
<dbReference type="Pfam" id="PF00115">
    <property type="entry name" value="COX1"/>
    <property type="match status" value="1"/>
</dbReference>
<dbReference type="InterPro" id="IPR036927">
    <property type="entry name" value="Cyt_c_oxase-like_su1_sf"/>
</dbReference>
<feature type="binding site" description="axial binding residue" evidence="19">
    <location>
        <position position="122"/>
    </location>
    <ligand>
        <name>heme b</name>
        <dbReference type="ChEBI" id="CHEBI:60344"/>
        <label>1; low-spin</label>
    </ligand>
    <ligandPart>
        <name>Fe</name>
        <dbReference type="ChEBI" id="CHEBI:18248"/>
    </ligandPart>
</feature>
<feature type="domain" description="Cytochrome oxidase subunit I profile" evidence="22">
    <location>
        <begin position="12"/>
        <end position="554"/>
    </location>
</feature>
<comment type="subcellular location">
    <subcellularLocation>
        <location evidence="2">Cell membrane</location>
        <topology evidence="2">Multi-pass membrane protein</topology>
    </subcellularLocation>
</comment>
<keyword evidence="14 21" id="KW-1133">Transmembrane helix</keyword>
<dbReference type="InterPro" id="IPR000883">
    <property type="entry name" value="Cyt_C_Oxase_1"/>
</dbReference>
<feature type="transmembrane region" description="Helical" evidence="21">
    <location>
        <begin position="268"/>
        <end position="289"/>
    </location>
</feature>
<feature type="binding site" evidence="19">
    <location>
        <position position="321"/>
    </location>
    <ligand>
        <name>Cu cation</name>
        <dbReference type="ChEBI" id="CHEBI:23378"/>
        <label>B</label>
    </ligand>
</feature>
<feature type="transmembrane region" description="Helical" evidence="21">
    <location>
        <begin position="498"/>
        <end position="520"/>
    </location>
</feature>
<dbReference type="AlphaFoldDB" id="A0A845MG33"/>
<dbReference type="OrthoDB" id="9806838at2"/>
<evidence type="ECO:0000256" key="19">
    <source>
        <dbReference type="PIRSR" id="PIRSR604677-50"/>
    </source>
</evidence>
<evidence type="ECO:0000256" key="7">
    <source>
        <dbReference type="ARBA" id="ARBA00022475"/>
    </source>
</evidence>
<dbReference type="Proteomes" id="UP000445696">
    <property type="component" value="Unassembled WGS sequence"/>
</dbReference>
<dbReference type="NCBIfam" id="TIGR00780">
    <property type="entry name" value="ccoN"/>
    <property type="match status" value="1"/>
</dbReference>
<feature type="transmembrane region" description="Helical" evidence="21">
    <location>
        <begin position="446"/>
        <end position="464"/>
    </location>
</feature>
<dbReference type="SUPFAM" id="SSF81442">
    <property type="entry name" value="Cytochrome c oxidase subunit I-like"/>
    <property type="match status" value="1"/>
</dbReference>
<evidence type="ECO:0000256" key="3">
    <source>
        <dbReference type="ARBA" id="ARBA00004673"/>
    </source>
</evidence>
<evidence type="ECO:0000256" key="1">
    <source>
        <dbReference type="ARBA" id="ARBA00001970"/>
    </source>
</evidence>
<gene>
    <name evidence="23" type="primary">ccoN</name>
    <name evidence="23" type="ORF">GQF03_10600</name>
</gene>
<comment type="cofactor">
    <cofactor evidence="19">
        <name>heme</name>
        <dbReference type="ChEBI" id="CHEBI:30413"/>
    </cofactor>
    <text evidence="19">Binds 2 heme groups per subunit, denoted as high- and low-spin.</text>
</comment>
<sequence>MVGQLTVNERKLAFLILILIAVVGLAMAITGADKLFVVHGLIIFLSALGTIFLVISGYFLPPPDIENAKHYYDDPTRAGIIIAMVWAVFAMFIGDWVAWLLAFPEMTFDAAWASFGRLRPVHTTGIIFGFGGNALIATSFHVVQRTSRARMPDNLSPWVVIFGYNLFCLLAVSGYFIGITQSKEYAEPEWYADIWLVIIWVTYFILYLRVLARRKEPHIYVANWYYMAFILVVAILHIVNNLAIPISLMHAKSYSAFSGVQDAMTQWWYGHNAVAFFLTAGFLGMLYYFLPKQAGRPIYSYRMSIVGFWGITFFYMWAGSHHLHYTALPTWVQTLGMTFSAMLLIPSWIAAGNALMTLNGAWHKVRDDATLRFMMVAAVFYGLSTFEGSFMAIRPVNALSHYTDWTIGHVHAGALGWVALITFGAIYALVPWLWKQKRMYSPKLVEVHFWLALSGTLIYVFSMWNSGIIQGLMWRTYNESGTLAYSFVQSMVEMHPYYIARAIGGLFFLIGAIVGCYNIWMTVRSARMLAGAPEFETPDLGIASAQEIKAGEQA</sequence>
<dbReference type="UniPathway" id="UPA00705"/>
<feature type="transmembrane region" description="Helical" evidence="21">
    <location>
        <begin position="121"/>
        <end position="143"/>
    </location>
</feature>
<keyword evidence="10 20" id="KW-0812">Transmembrane</keyword>
<evidence type="ECO:0000256" key="11">
    <source>
        <dbReference type="ARBA" id="ARBA00022723"/>
    </source>
</evidence>
<evidence type="ECO:0000256" key="9">
    <source>
        <dbReference type="ARBA" id="ARBA00022660"/>
    </source>
</evidence>
<dbReference type="GO" id="GO:0022904">
    <property type="term" value="P:respiratory electron transport chain"/>
    <property type="evidence" value="ECO:0007669"/>
    <property type="project" value="TreeGrafter"/>
</dbReference>
<comment type="catalytic activity">
    <reaction evidence="18">
        <text>4 Fe(II)-[cytochrome c] + O2 + 8 H(+)(in) = 4 Fe(III)-[cytochrome c] + 2 H2O + 4 H(+)(out)</text>
        <dbReference type="Rhea" id="RHEA:11436"/>
        <dbReference type="Rhea" id="RHEA-COMP:10350"/>
        <dbReference type="Rhea" id="RHEA-COMP:14399"/>
        <dbReference type="ChEBI" id="CHEBI:15377"/>
        <dbReference type="ChEBI" id="CHEBI:15378"/>
        <dbReference type="ChEBI" id="CHEBI:15379"/>
        <dbReference type="ChEBI" id="CHEBI:29033"/>
        <dbReference type="ChEBI" id="CHEBI:29034"/>
        <dbReference type="EC" id="7.1.1.9"/>
    </reaction>
</comment>
<name>A0A845MG33_9PROT</name>
<evidence type="ECO:0000256" key="2">
    <source>
        <dbReference type="ARBA" id="ARBA00004651"/>
    </source>
</evidence>